<feature type="transmembrane region" description="Helical" evidence="2">
    <location>
        <begin position="70"/>
        <end position="90"/>
    </location>
</feature>
<feature type="region of interest" description="Disordered" evidence="1">
    <location>
        <begin position="201"/>
        <end position="226"/>
    </location>
</feature>
<gene>
    <name evidence="3" type="ORF">FHW12_003196</name>
</gene>
<reference evidence="3 4" key="1">
    <citation type="submission" date="2020-07" db="EMBL/GenBank/DDBJ databases">
        <title>Genomic Encyclopedia of Type Strains, Phase IV (KMG-V): Genome sequencing to study the core and pangenomes of soil and plant-associated prokaryotes.</title>
        <authorList>
            <person name="Whitman W."/>
        </authorList>
    </citation>
    <scope>NUCLEOTIDE SEQUENCE [LARGE SCALE GENOMIC DNA]</scope>
    <source>
        <strain evidence="3 4">RH2WT43</strain>
    </source>
</reference>
<dbReference type="Proteomes" id="UP000550401">
    <property type="component" value="Unassembled WGS sequence"/>
</dbReference>
<name>A0A839F7B2_9GAMM</name>
<evidence type="ECO:0000256" key="2">
    <source>
        <dbReference type="SAM" id="Phobius"/>
    </source>
</evidence>
<keyword evidence="2" id="KW-1133">Transmembrane helix</keyword>
<dbReference type="PANTHER" id="PTHR34351:SF1">
    <property type="entry name" value="SLR1927 PROTEIN"/>
    <property type="match status" value="1"/>
</dbReference>
<dbReference type="PANTHER" id="PTHR34351">
    <property type="entry name" value="SLR1927 PROTEIN-RELATED"/>
    <property type="match status" value="1"/>
</dbReference>
<evidence type="ECO:0000313" key="4">
    <source>
        <dbReference type="Proteomes" id="UP000550401"/>
    </source>
</evidence>
<dbReference type="RefSeq" id="WP_182532004.1">
    <property type="nucleotide sequence ID" value="NZ_JACGXL010000005.1"/>
</dbReference>
<keyword evidence="2" id="KW-0812">Transmembrane</keyword>
<proteinExistence type="predicted"/>
<evidence type="ECO:0000313" key="3">
    <source>
        <dbReference type="EMBL" id="MBA8888960.1"/>
    </source>
</evidence>
<keyword evidence="2" id="KW-0472">Membrane</keyword>
<sequence>MESPLASWRLRVLAFAERRLPALTRLRRPEPLPIRLDRRRIYVLPTRFGLGFAALLFVMLVGALNYANNAAVLFTCLLASTAGASVFAGFRGMSGLQLVRVHAAEAHAGDVLALDLRFDPGTRGRAGLRLQLGDVQTAFALQANVPADVALRLDATRRGWVRPGRVRVWTEYPFGLFRIWSWMHPDGDFLVYPALERPTPPLPAGEGRMGEQQQAGASEEHAGLRDYRPSDPPRLIAWKASVRHDSLLVRDVERHSGEALTLDHAALRGLDGESKISRLAAWVVAAEHARRTYTLRLPHDALGPGAGADHLRACLRALALMPPSGGAVRD</sequence>
<evidence type="ECO:0000256" key="1">
    <source>
        <dbReference type="SAM" id="MobiDB-lite"/>
    </source>
</evidence>
<dbReference type="EMBL" id="JACGXL010000005">
    <property type="protein sequence ID" value="MBA8888960.1"/>
    <property type="molecule type" value="Genomic_DNA"/>
</dbReference>
<protein>
    <submittedName>
        <fullName evidence="3">Uncharacterized protein (DUF58 family)</fullName>
    </submittedName>
</protein>
<keyword evidence="4" id="KW-1185">Reference proteome</keyword>
<organism evidence="3 4">
    <name type="scientific">Dokdonella fugitiva</name>
    <dbReference type="NCBI Taxonomy" id="328517"/>
    <lineage>
        <taxon>Bacteria</taxon>
        <taxon>Pseudomonadati</taxon>
        <taxon>Pseudomonadota</taxon>
        <taxon>Gammaproteobacteria</taxon>
        <taxon>Lysobacterales</taxon>
        <taxon>Rhodanobacteraceae</taxon>
        <taxon>Dokdonella</taxon>
    </lineage>
</organism>
<feature type="transmembrane region" description="Helical" evidence="2">
    <location>
        <begin position="41"/>
        <end position="64"/>
    </location>
</feature>
<accession>A0A839F7B2</accession>
<dbReference type="AlphaFoldDB" id="A0A839F7B2"/>
<comment type="caution">
    <text evidence="3">The sequence shown here is derived from an EMBL/GenBank/DDBJ whole genome shotgun (WGS) entry which is preliminary data.</text>
</comment>